<comment type="caution">
    <text evidence="1">The sequence shown here is derived from an EMBL/GenBank/DDBJ whole genome shotgun (WGS) entry which is preliminary data.</text>
</comment>
<evidence type="ECO:0000313" key="2">
    <source>
        <dbReference type="Proteomes" id="UP000231516"/>
    </source>
</evidence>
<protein>
    <submittedName>
        <fullName evidence="1">Uncharacterized protein</fullName>
    </submittedName>
</protein>
<reference evidence="1 2" key="1">
    <citation type="submission" date="2016-08" db="EMBL/GenBank/DDBJ databases">
        <title>Draft genome of Amylibacter sp. strain 4G11.</title>
        <authorList>
            <person name="Wong S.-K."/>
            <person name="Hamasaki K."/>
            <person name="Yoshizawa S."/>
        </authorList>
    </citation>
    <scope>NUCLEOTIDE SEQUENCE [LARGE SCALE GENOMIC DNA]</scope>
    <source>
        <strain evidence="1 2">4G11</strain>
    </source>
</reference>
<organism evidence="1 2">
    <name type="scientific">Paramylibacter kogurei</name>
    <dbReference type="NCBI Taxonomy" id="1889778"/>
    <lineage>
        <taxon>Bacteria</taxon>
        <taxon>Pseudomonadati</taxon>
        <taxon>Pseudomonadota</taxon>
        <taxon>Alphaproteobacteria</taxon>
        <taxon>Rhodobacterales</taxon>
        <taxon>Paracoccaceae</taxon>
        <taxon>Paramylibacter</taxon>
    </lineage>
</organism>
<dbReference type="AlphaFoldDB" id="A0A2G5KDT8"/>
<evidence type="ECO:0000313" key="1">
    <source>
        <dbReference type="EMBL" id="PIB26774.1"/>
    </source>
</evidence>
<gene>
    <name evidence="1" type="ORF">BFP76_11010</name>
</gene>
<proteinExistence type="predicted"/>
<dbReference type="EMBL" id="MDGM01000002">
    <property type="protein sequence ID" value="PIB26774.1"/>
    <property type="molecule type" value="Genomic_DNA"/>
</dbReference>
<sequence>MPRCRCVIWLEIEEIQRKTDLAEAIINDSNIRKATIQTPYSQSQVFEFVFDGISRITLPTKDNLRSKRLISAHFCHFSLNIGENLLV</sequence>
<name>A0A2G5KDT8_9RHOB</name>
<dbReference type="Proteomes" id="UP000231516">
    <property type="component" value="Unassembled WGS sequence"/>
</dbReference>
<keyword evidence="2" id="KW-1185">Reference proteome</keyword>
<accession>A0A2G5KDT8</accession>